<evidence type="ECO:0000259" key="5">
    <source>
        <dbReference type="PROSITE" id="PS51034"/>
    </source>
</evidence>
<protein>
    <recommendedName>
        <fullName evidence="5">ZP domain-containing protein</fullName>
    </recommendedName>
</protein>
<reference evidence="6 7" key="1">
    <citation type="journal article" date="2018" name="Nat. Ecol. Evol.">
        <title>Genomic signatures of mitonuclear coevolution across populations of Tigriopus californicus.</title>
        <authorList>
            <person name="Barreto F.S."/>
            <person name="Watson E.T."/>
            <person name="Lima T.G."/>
            <person name="Willett C.S."/>
            <person name="Edmands S."/>
            <person name="Li W."/>
            <person name="Burton R.S."/>
        </authorList>
    </citation>
    <scope>NUCLEOTIDE SEQUENCE [LARGE SCALE GENOMIC DNA]</scope>
    <source>
        <strain evidence="6 7">San Diego</strain>
    </source>
</reference>
<feature type="compositionally biased region" description="Low complexity" evidence="2">
    <location>
        <begin position="455"/>
        <end position="482"/>
    </location>
</feature>
<dbReference type="InterPro" id="IPR042235">
    <property type="entry name" value="ZP-C_dom"/>
</dbReference>
<evidence type="ECO:0000256" key="3">
    <source>
        <dbReference type="SAM" id="Phobius"/>
    </source>
</evidence>
<feature type="compositionally biased region" description="Low complexity" evidence="2">
    <location>
        <begin position="122"/>
        <end position="144"/>
    </location>
</feature>
<name>A0A553PRX8_TIGCA</name>
<evidence type="ECO:0000256" key="2">
    <source>
        <dbReference type="SAM" id="MobiDB-lite"/>
    </source>
</evidence>
<dbReference type="OrthoDB" id="6367579at2759"/>
<evidence type="ECO:0000256" key="1">
    <source>
        <dbReference type="ARBA" id="ARBA00023157"/>
    </source>
</evidence>
<dbReference type="Gene3D" id="2.60.40.4100">
    <property type="entry name" value="Zona pellucida, ZP-C domain"/>
    <property type="match status" value="1"/>
</dbReference>
<accession>A0A553PRX8</accession>
<evidence type="ECO:0000313" key="6">
    <source>
        <dbReference type="EMBL" id="TRY80440.1"/>
    </source>
</evidence>
<evidence type="ECO:0000256" key="4">
    <source>
        <dbReference type="SAM" id="SignalP"/>
    </source>
</evidence>
<dbReference type="InterPro" id="IPR055355">
    <property type="entry name" value="ZP-C"/>
</dbReference>
<feature type="region of interest" description="Disordered" evidence="2">
    <location>
        <begin position="46"/>
        <end position="183"/>
    </location>
</feature>
<gene>
    <name evidence="6" type="ORF">TCAL_13336</name>
</gene>
<dbReference type="Pfam" id="PF25057">
    <property type="entry name" value="CUT_N"/>
    <property type="match status" value="1"/>
</dbReference>
<dbReference type="PROSITE" id="PS51034">
    <property type="entry name" value="ZP_2"/>
    <property type="match status" value="1"/>
</dbReference>
<dbReference type="PANTHER" id="PTHR46560:SF2">
    <property type="entry name" value="DUSKY-LIKE, ISOFORM A"/>
    <property type="match status" value="1"/>
</dbReference>
<feature type="domain" description="ZP" evidence="5">
    <location>
        <begin position="199"/>
        <end position="456"/>
    </location>
</feature>
<feature type="region of interest" description="Disordered" evidence="2">
    <location>
        <begin position="614"/>
        <end position="649"/>
    </location>
</feature>
<keyword evidence="7" id="KW-1185">Reference proteome</keyword>
<feature type="transmembrane region" description="Helical" evidence="3">
    <location>
        <begin position="714"/>
        <end position="738"/>
    </location>
</feature>
<dbReference type="SMART" id="SM00241">
    <property type="entry name" value="ZP"/>
    <property type="match status" value="1"/>
</dbReference>
<dbReference type="InterPro" id="IPR056953">
    <property type="entry name" value="CUT_N"/>
</dbReference>
<proteinExistence type="predicted"/>
<feature type="compositionally biased region" description="Gly residues" evidence="2">
    <location>
        <begin position="145"/>
        <end position="179"/>
    </location>
</feature>
<dbReference type="PANTHER" id="PTHR46560">
    <property type="entry name" value="CYPHER, ISOFORM B"/>
    <property type="match status" value="1"/>
</dbReference>
<feature type="region of interest" description="Disordered" evidence="2">
    <location>
        <begin position="455"/>
        <end position="504"/>
    </location>
</feature>
<dbReference type="AlphaFoldDB" id="A0A553PRX8"/>
<feature type="compositionally biased region" description="Polar residues" evidence="2">
    <location>
        <begin position="483"/>
        <end position="494"/>
    </location>
</feature>
<dbReference type="InterPro" id="IPR001507">
    <property type="entry name" value="ZP_dom"/>
</dbReference>
<comment type="caution">
    <text evidence="6">The sequence shown here is derived from an EMBL/GenBank/DDBJ whole genome shotgun (WGS) entry which is preliminary data.</text>
</comment>
<keyword evidence="1" id="KW-1015">Disulfide bond</keyword>
<feature type="signal peptide" evidence="4">
    <location>
        <begin position="1"/>
        <end position="19"/>
    </location>
</feature>
<dbReference type="EMBL" id="VCGU01000001">
    <property type="protein sequence ID" value="TRY80440.1"/>
    <property type="molecule type" value="Genomic_DNA"/>
</dbReference>
<organism evidence="6 7">
    <name type="scientific">Tigriopus californicus</name>
    <name type="common">Marine copepod</name>
    <dbReference type="NCBI Taxonomy" id="6832"/>
    <lineage>
        <taxon>Eukaryota</taxon>
        <taxon>Metazoa</taxon>
        <taxon>Ecdysozoa</taxon>
        <taxon>Arthropoda</taxon>
        <taxon>Crustacea</taxon>
        <taxon>Multicrustacea</taxon>
        <taxon>Hexanauplia</taxon>
        <taxon>Copepoda</taxon>
        <taxon>Harpacticoida</taxon>
        <taxon>Harpacticidae</taxon>
        <taxon>Tigriopus</taxon>
    </lineage>
</organism>
<keyword evidence="3" id="KW-1133">Transmembrane helix</keyword>
<feature type="compositionally biased region" description="Low complexity" evidence="2">
    <location>
        <begin position="101"/>
        <end position="115"/>
    </location>
</feature>
<keyword evidence="3" id="KW-0812">Transmembrane</keyword>
<dbReference type="Proteomes" id="UP000318571">
    <property type="component" value="Chromosome 12"/>
</dbReference>
<feature type="compositionally biased region" description="Polar residues" evidence="2">
    <location>
        <begin position="619"/>
        <end position="629"/>
    </location>
</feature>
<feature type="chain" id="PRO_5022247410" description="ZP domain-containing protein" evidence="4">
    <location>
        <begin position="20"/>
        <end position="749"/>
    </location>
</feature>
<dbReference type="Pfam" id="PF00100">
    <property type="entry name" value="Zona_pellucida"/>
    <property type="match status" value="1"/>
</dbReference>
<dbReference type="STRING" id="6832.A0A553PRX8"/>
<keyword evidence="3" id="KW-0472">Membrane</keyword>
<keyword evidence="4" id="KW-0732">Signal</keyword>
<sequence length="749" mass="80717">MRSKSLLMLILGTSALVLADPPPPVSELKVEHRSAKPEPFLDRLASALFGSSEKKSDTKRPPPPGRPVYKRKPQQQTLPSYNAPVVATKPSNSYGPPLAPPIGQRPQPQKRPQLPSYQPAESNNFPSFFGGSSGASSSSSKPAFGGSGSFGGQSSFGGSSPGPGSSFGGSGNGIGGGGFDPWQVAQPANMAQIQDLQVQCEKDLMRVRVVFDRPFYGMIFSKGHYSNVNCVHVPSGLGQTQATFDISLRACGMTSSSNDGYGAPTPQGSFIENTVIIQYDPLLQEVWDQARKLRCTWYDFYEKAVTFKPYQVDMLDPVTANFLGDNLRCWMQIQVGKGPHASEVSGIVKIGQTMTMVLGVKDDENKFDMMVRNCVAHDGQRSPIQLVDEKGCVVRSKIMSPFKKVKNFDSTANVLSYAYFQAFKFPDSMNVHFQCVVQVCRGSCPDPVCGGDASYSSEPSSGYSSGSSSSSYSGPSIPASSSGFGTPNQDSYGSPQGAAVDSYGSPQGSFISNANINPRLPIGGNNVYTPSGSERKVSIVKPDGTTVEDLTAGDVFDADEGDEETPDRIALSEPGYEGFNKRIGGAQSLSLGGRPRSLELEDLDKLTAQPLKSGDAISATETSKNTVDSSVGKDHELKTRGRRSTVDSNGNRILRTRREADTDMADIETEKTIRVLAPNDVQFSLPLDSEDQDEVVINTDSPFFNEAVCIDTPAFIGVTISFLMILIVALITIIFLWMRIRSLDRKNLL</sequence>
<evidence type="ECO:0000313" key="7">
    <source>
        <dbReference type="Proteomes" id="UP000318571"/>
    </source>
</evidence>